<evidence type="ECO:0000313" key="2">
    <source>
        <dbReference type="Proteomes" id="UP000237000"/>
    </source>
</evidence>
<sequence>MRIERMKREKTSELNVKLSSEIVHRLQHFGSISGVSALSPAVSLISSTSTLFTSSPVTPQRNRSLSLSLSMCDLESLIRSSLSKTL</sequence>
<reference evidence="2" key="1">
    <citation type="submission" date="2016-06" db="EMBL/GenBank/DDBJ databases">
        <title>Parallel loss of symbiosis genes in relatives of nitrogen-fixing non-legume Parasponia.</title>
        <authorList>
            <person name="Van Velzen R."/>
            <person name="Holmer R."/>
            <person name="Bu F."/>
            <person name="Rutten L."/>
            <person name="Van Zeijl A."/>
            <person name="Liu W."/>
            <person name="Santuari L."/>
            <person name="Cao Q."/>
            <person name="Sharma T."/>
            <person name="Shen D."/>
            <person name="Roswanjaya Y."/>
            <person name="Wardhani T."/>
            <person name="Kalhor M.S."/>
            <person name="Jansen J."/>
            <person name="Van den Hoogen J."/>
            <person name="Gungor B."/>
            <person name="Hartog M."/>
            <person name="Hontelez J."/>
            <person name="Verver J."/>
            <person name="Yang W.-C."/>
            <person name="Schijlen E."/>
            <person name="Repin R."/>
            <person name="Schilthuizen M."/>
            <person name="Schranz E."/>
            <person name="Heidstra R."/>
            <person name="Miyata K."/>
            <person name="Fedorova E."/>
            <person name="Kohlen W."/>
            <person name="Bisseling T."/>
            <person name="Smit S."/>
            <person name="Geurts R."/>
        </authorList>
    </citation>
    <scope>NUCLEOTIDE SEQUENCE [LARGE SCALE GENOMIC DNA]</scope>
    <source>
        <strain evidence="2">cv. RG33-2</strain>
    </source>
</reference>
<dbReference type="InParanoid" id="A0A2P5ESA0"/>
<dbReference type="EMBL" id="JXTC01000106">
    <property type="protein sequence ID" value="PON88421.1"/>
    <property type="molecule type" value="Genomic_DNA"/>
</dbReference>
<organism evidence="1 2">
    <name type="scientific">Trema orientale</name>
    <name type="common">Charcoal tree</name>
    <name type="synonym">Celtis orientalis</name>
    <dbReference type="NCBI Taxonomy" id="63057"/>
    <lineage>
        <taxon>Eukaryota</taxon>
        <taxon>Viridiplantae</taxon>
        <taxon>Streptophyta</taxon>
        <taxon>Embryophyta</taxon>
        <taxon>Tracheophyta</taxon>
        <taxon>Spermatophyta</taxon>
        <taxon>Magnoliopsida</taxon>
        <taxon>eudicotyledons</taxon>
        <taxon>Gunneridae</taxon>
        <taxon>Pentapetalae</taxon>
        <taxon>rosids</taxon>
        <taxon>fabids</taxon>
        <taxon>Rosales</taxon>
        <taxon>Cannabaceae</taxon>
        <taxon>Trema</taxon>
    </lineage>
</organism>
<gene>
    <name evidence="1" type="ORF">TorRG33x02_157870</name>
</gene>
<protein>
    <submittedName>
        <fullName evidence="1">Uncharacterized protein</fullName>
    </submittedName>
</protein>
<comment type="caution">
    <text evidence="1">The sequence shown here is derived from an EMBL/GenBank/DDBJ whole genome shotgun (WGS) entry which is preliminary data.</text>
</comment>
<dbReference type="Proteomes" id="UP000237000">
    <property type="component" value="Unassembled WGS sequence"/>
</dbReference>
<accession>A0A2P5ESA0</accession>
<dbReference type="AlphaFoldDB" id="A0A2P5ESA0"/>
<name>A0A2P5ESA0_TREOI</name>
<proteinExistence type="predicted"/>
<evidence type="ECO:0000313" key="1">
    <source>
        <dbReference type="EMBL" id="PON88421.1"/>
    </source>
</evidence>
<keyword evidence="2" id="KW-1185">Reference proteome</keyword>